<evidence type="ECO:0000313" key="11">
    <source>
        <dbReference type="Proteomes" id="UP000786989"/>
    </source>
</evidence>
<dbReference type="GO" id="GO:0003906">
    <property type="term" value="F:DNA-(apurinic or apyrimidinic site) endonuclease activity"/>
    <property type="evidence" value="ECO:0007669"/>
    <property type="project" value="TreeGrafter"/>
</dbReference>
<dbReference type="GO" id="GO:0008081">
    <property type="term" value="F:phosphoric diester hydrolase activity"/>
    <property type="evidence" value="ECO:0007669"/>
    <property type="project" value="TreeGrafter"/>
</dbReference>
<keyword evidence="5 7" id="KW-0460">Magnesium</keyword>
<dbReference type="Gene3D" id="3.60.10.10">
    <property type="entry name" value="Endonuclease/exonuclease/phosphatase"/>
    <property type="match status" value="1"/>
</dbReference>
<dbReference type="Pfam" id="PF03372">
    <property type="entry name" value="Exo_endo_phos"/>
    <property type="match status" value="1"/>
</dbReference>
<feature type="domain" description="Endonuclease/exonuclease/phosphatase" evidence="9">
    <location>
        <begin position="4"/>
        <end position="276"/>
    </location>
</feature>
<keyword evidence="4" id="KW-0378">Hydrolase</keyword>
<dbReference type="GO" id="GO:0006284">
    <property type="term" value="P:base-excision repair"/>
    <property type="evidence" value="ECO:0007669"/>
    <property type="project" value="TreeGrafter"/>
</dbReference>
<dbReference type="InterPro" id="IPR036691">
    <property type="entry name" value="Endo/exonu/phosph_ase_sf"/>
</dbReference>
<evidence type="ECO:0000256" key="2">
    <source>
        <dbReference type="ARBA" id="ARBA00007092"/>
    </source>
</evidence>
<organism evidence="10 11">
    <name type="scientific">Slackia equolifaciens</name>
    <dbReference type="NCBI Taxonomy" id="498718"/>
    <lineage>
        <taxon>Bacteria</taxon>
        <taxon>Bacillati</taxon>
        <taxon>Actinomycetota</taxon>
        <taxon>Coriobacteriia</taxon>
        <taxon>Eggerthellales</taxon>
        <taxon>Eggerthellaceae</taxon>
        <taxon>Slackia</taxon>
    </lineage>
</organism>
<comment type="cofactor">
    <cofactor evidence="7">
        <name>Mg(2+)</name>
        <dbReference type="ChEBI" id="CHEBI:18420"/>
    </cofactor>
    <cofactor evidence="7">
        <name>Mn(2+)</name>
        <dbReference type="ChEBI" id="CHEBI:29035"/>
    </cofactor>
    <text evidence="7">Probably binds two magnesium or manganese ions per subunit.</text>
</comment>
<evidence type="ECO:0000256" key="6">
    <source>
        <dbReference type="PIRSR" id="PIRSR604808-1"/>
    </source>
</evidence>
<sequence>MRLVSWNVNGLRAVAKKGFEDSVAALDADIIALQETKLQEGQIEMNLDGRYQFWSYAERKGYSGTAVFTREAPLRALHGLGVPELDDEGRIVALEFPKFWFVDVYTPNAQNELARIDHRMAWDDAFRSFLKNLEAGVLPAGVPVQEPAAGEGHVAMSELLRTAPGTTASPKPVITCGDFNVAHNEIDLKNPGPNRGNAGFSDEERGKFTELLDAGFADTFRMLHPDETGAYSWWSYRFNARKNNAGWRIDYFLVSDALRDAVRDASIHADIMGSDHCPVSLDIDL</sequence>
<evidence type="ECO:0000256" key="5">
    <source>
        <dbReference type="ARBA" id="ARBA00022842"/>
    </source>
</evidence>
<dbReference type="Proteomes" id="UP000786989">
    <property type="component" value="Unassembled WGS sequence"/>
</dbReference>
<comment type="cofactor">
    <cofactor evidence="1">
        <name>Mn(2+)</name>
        <dbReference type="ChEBI" id="CHEBI:29035"/>
    </cofactor>
</comment>
<evidence type="ECO:0000256" key="7">
    <source>
        <dbReference type="PIRSR" id="PIRSR604808-2"/>
    </source>
</evidence>
<gene>
    <name evidence="10" type="ORF">K8U77_06685</name>
</gene>
<dbReference type="CDD" id="cd09087">
    <property type="entry name" value="Ape1-like_AP-endo"/>
    <property type="match status" value="1"/>
</dbReference>
<dbReference type="PROSITE" id="PS51435">
    <property type="entry name" value="AP_NUCLEASE_F1_4"/>
    <property type="match status" value="1"/>
</dbReference>
<feature type="site" description="Important for catalytic activity" evidence="8">
    <location>
        <position position="250"/>
    </location>
</feature>
<dbReference type="GO" id="GO:0003677">
    <property type="term" value="F:DNA binding"/>
    <property type="evidence" value="ECO:0007669"/>
    <property type="project" value="InterPro"/>
</dbReference>
<dbReference type="InterPro" id="IPR004808">
    <property type="entry name" value="AP_endonuc_1"/>
</dbReference>
<dbReference type="InterPro" id="IPR005135">
    <property type="entry name" value="Endo/exonuclease/phosphatase"/>
</dbReference>
<dbReference type="PANTHER" id="PTHR22748:SF6">
    <property type="entry name" value="DNA-(APURINIC OR APYRIMIDINIC SITE) ENDONUCLEASE"/>
    <property type="match status" value="1"/>
</dbReference>
<evidence type="ECO:0000313" key="10">
    <source>
        <dbReference type="EMBL" id="HJF65782.1"/>
    </source>
</evidence>
<dbReference type="InterPro" id="IPR020848">
    <property type="entry name" value="AP_endonuclease_F1_CS"/>
</dbReference>
<dbReference type="SUPFAM" id="SSF56219">
    <property type="entry name" value="DNase I-like"/>
    <property type="match status" value="1"/>
</dbReference>
<evidence type="ECO:0000256" key="3">
    <source>
        <dbReference type="ARBA" id="ARBA00022723"/>
    </source>
</evidence>
<name>A0A9D2UXG6_9ACTN</name>
<feature type="binding site" evidence="7">
    <location>
        <position position="7"/>
    </location>
    <ligand>
        <name>Mg(2+)</name>
        <dbReference type="ChEBI" id="CHEBI:18420"/>
        <label>1</label>
    </ligand>
</feature>
<reference evidence="10" key="2">
    <citation type="submission" date="2021-09" db="EMBL/GenBank/DDBJ databases">
        <authorList>
            <person name="Gilroy R."/>
        </authorList>
    </citation>
    <scope>NUCLEOTIDE SEQUENCE</scope>
    <source>
        <strain evidence="10">ChiGjej6B6-11269</strain>
    </source>
</reference>
<reference evidence="10" key="1">
    <citation type="journal article" date="2021" name="PeerJ">
        <title>Extensive microbial diversity within the chicken gut microbiome revealed by metagenomics and culture.</title>
        <authorList>
            <person name="Gilroy R."/>
            <person name="Ravi A."/>
            <person name="Getino M."/>
            <person name="Pursley I."/>
            <person name="Horton D.L."/>
            <person name="Alikhan N.F."/>
            <person name="Baker D."/>
            <person name="Gharbi K."/>
            <person name="Hall N."/>
            <person name="Watson M."/>
            <person name="Adriaenssens E.M."/>
            <person name="Foster-Nyarko E."/>
            <person name="Jarju S."/>
            <person name="Secka A."/>
            <person name="Antonio M."/>
            <person name="Oren A."/>
            <person name="Chaudhuri R.R."/>
            <person name="La Ragione R."/>
            <person name="Hildebrand F."/>
            <person name="Pallen M.J."/>
        </authorList>
    </citation>
    <scope>NUCLEOTIDE SEQUENCE</scope>
    <source>
        <strain evidence="10">ChiGjej6B6-11269</strain>
    </source>
</reference>
<feature type="active site" evidence="6">
    <location>
        <position position="105"/>
    </location>
</feature>
<feature type="binding site" evidence="7">
    <location>
        <position position="178"/>
    </location>
    <ligand>
        <name>Mg(2+)</name>
        <dbReference type="ChEBI" id="CHEBI:18420"/>
        <label>1</label>
    </ligand>
</feature>
<comment type="similarity">
    <text evidence="2">Belongs to the DNA repair enzymes AP/ExoA family.</text>
</comment>
<feature type="binding site" evidence="7">
    <location>
        <position position="276"/>
    </location>
    <ligand>
        <name>Mg(2+)</name>
        <dbReference type="ChEBI" id="CHEBI:18420"/>
        <label>1</label>
    </ligand>
</feature>
<keyword evidence="3 7" id="KW-0479">Metal-binding</keyword>
<feature type="binding site" evidence="7">
    <location>
        <position position="275"/>
    </location>
    <ligand>
        <name>Mg(2+)</name>
        <dbReference type="ChEBI" id="CHEBI:18420"/>
        <label>1</label>
    </ligand>
</feature>
<dbReference type="PROSITE" id="PS00728">
    <property type="entry name" value="AP_NUCLEASE_F1_3"/>
    <property type="match status" value="1"/>
</dbReference>
<feature type="binding site" evidence="7">
    <location>
        <position position="35"/>
    </location>
    <ligand>
        <name>Mg(2+)</name>
        <dbReference type="ChEBI" id="CHEBI:18420"/>
        <label>1</label>
    </ligand>
</feature>
<comment type="caution">
    <text evidence="10">The sequence shown here is derived from an EMBL/GenBank/DDBJ whole genome shotgun (WGS) entry which is preliminary data.</text>
</comment>
<keyword evidence="7" id="KW-0464">Manganese</keyword>
<accession>A0A9D2UXG6</accession>
<evidence type="ECO:0000256" key="8">
    <source>
        <dbReference type="PIRSR" id="PIRSR604808-3"/>
    </source>
</evidence>
<dbReference type="GO" id="GO:0046872">
    <property type="term" value="F:metal ion binding"/>
    <property type="evidence" value="ECO:0007669"/>
    <property type="project" value="UniProtKB-KW"/>
</dbReference>
<feature type="active site" description="Proton acceptor" evidence="6">
    <location>
        <position position="276"/>
    </location>
</feature>
<evidence type="ECO:0000259" key="9">
    <source>
        <dbReference type="Pfam" id="PF03372"/>
    </source>
</evidence>
<protein>
    <submittedName>
        <fullName evidence="10">Exodeoxyribonuclease III</fullName>
    </submittedName>
</protein>
<feature type="active site" description="Proton donor/acceptor" evidence="6">
    <location>
        <position position="178"/>
    </location>
</feature>
<dbReference type="InterPro" id="IPR020847">
    <property type="entry name" value="AP_endonuclease_F1_BS"/>
</dbReference>
<dbReference type="PROSITE" id="PS00726">
    <property type="entry name" value="AP_NUCLEASE_F1_1"/>
    <property type="match status" value="1"/>
</dbReference>
<dbReference type="PANTHER" id="PTHR22748">
    <property type="entry name" value="AP ENDONUCLEASE"/>
    <property type="match status" value="1"/>
</dbReference>
<dbReference type="GO" id="GO:0008311">
    <property type="term" value="F:double-stranded DNA 3'-5' DNA exonuclease activity"/>
    <property type="evidence" value="ECO:0007669"/>
    <property type="project" value="TreeGrafter"/>
</dbReference>
<feature type="site" description="Transition state stabilizer" evidence="8">
    <location>
        <position position="180"/>
    </location>
</feature>
<proteinExistence type="inferred from homology"/>
<feature type="site" description="Interaction with DNA substrate" evidence="8">
    <location>
        <position position="276"/>
    </location>
</feature>
<dbReference type="AlphaFoldDB" id="A0A9D2UXG6"/>
<evidence type="ECO:0000256" key="4">
    <source>
        <dbReference type="ARBA" id="ARBA00022801"/>
    </source>
</evidence>
<dbReference type="EMBL" id="DYWI01000125">
    <property type="protein sequence ID" value="HJF65782.1"/>
    <property type="molecule type" value="Genomic_DNA"/>
</dbReference>
<dbReference type="NCBIfam" id="TIGR00633">
    <property type="entry name" value="xth"/>
    <property type="match status" value="2"/>
</dbReference>
<feature type="binding site" evidence="7">
    <location>
        <position position="180"/>
    </location>
    <ligand>
        <name>Mg(2+)</name>
        <dbReference type="ChEBI" id="CHEBI:18420"/>
        <label>1</label>
    </ligand>
</feature>
<evidence type="ECO:0000256" key="1">
    <source>
        <dbReference type="ARBA" id="ARBA00001936"/>
    </source>
</evidence>